<gene>
    <name evidence="4" type="ORF">UABAM_05299</name>
</gene>
<dbReference type="InterPro" id="IPR025193">
    <property type="entry name" value="DUF4114"/>
</dbReference>
<organism evidence="4 5">
    <name type="scientific">Uabimicrobium amorphum</name>
    <dbReference type="NCBI Taxonomy" id="2596890"/>
    <lineage>
        <taxon>Bacteria</taxon>
        <taxon>Pseudomonadati</taxon>
        <taxon>Planctomycetota</taxon>
        <taxon>Candidatus Uabimicrobiia</taxon>
        <taxon>Candidatus Uabimicrobiales</taxon>
        <taxon>Candidatus Uabimicrobiaceae</taxon>
        <taxon>Candidatus Uabimicrobium</taxon>
    </lineage>
</organism>
<keyword evidence="5" id="KW-1185">Reference proteome</keyword>
<feature type="chain" id="PRO_5024862871" evidence="2">
    <location>
        <begin position="21"/>
        <end position="264"/>
    </location>
</feature>
<dbReference type="KEGG" id="uam:UABAM_05299"/>
<feature type="signal peptide" evidence="2">
    <location>
        <begin position="1"/>
        <end position="20"/>
    </location>
</feature>
<dbReference type="EMBL" id="AP019860">
    <property type="protein sequence ID" value="BBM86897.1"/>
    <property type="molecule type" value="Genomic_DNA"/>
</dbReference>
<proteinExistence type="predicted"/>
<dbReference type="AlphaFoldDB" id="A0A5S9ISF7"/>
<protein>
    <submittedName>
        <fullName evidence="4">LruC domain-containing protein</fullName>
    </submittedName>
</protein>
<feature type="transmembrane region" description="Helical" evidence="1">
    <location>
        <begin position="236"/>
        <end position="253"/>
    </location>
</feature>
<keyword evidence="2" id="KW-0732">Signal</keyword>
<name>A0A5S9ISF7_UABAM</name>
<evidence type="ECO:0000259" key="3">
    <source>
        <dbReference type="Pfam" id="PF13448"/>
    </source>
</evidence>
<keyword evidence="1" id="KW-0472">Membrane</keyword>
<sequence length="264" mass="28586">MKVIHLYLCVILTISLVAQQQSPVQSSARPFDLDIVNPVQIAGSDARAVEFQENYLPGFQNFISTNLGESSVFENAQLFNVDPAELVLKSDFESRVYFISEGAGFRNTLGFNTNGESGINESSQLIFPDASAGRSRSNSTPLQQGDFVELGNLEKGTQLDFFLIANGANGGQTVFSTDNNPDGLQHMIAFVPGGSPFLLVGFEDLLGGGDLDYNDILFAVDIGEENLNSIVGAPEPGTTIIFIAFFLIFAFVYRRKSLKGSLCT</sequence>
<dbReference type="Pfam" id="PF13448">
    <property type="entry name" value="DUF4114"/>
    <property type="match status" value="1"/>
</dbReference>
<evidence type="ECO:0000256" key="1">
    <source>
        <dbReference type="SAM" id="Phobius"/>
    </source>
</evidence>
<evidence type="ECO:0000313" key="5">
    <source>
        <dbReference type="Proteomes" id="UP000326354"/>
    </source>
</evidence>
<feature type="domain" description="DUF4114" evidence="3">
    <location>
        <begin position="153"/>
        <end position="221"/>
    </location>
</feature>
<keyword evidence="1" id="KW-0812">Transmembrane</keyword>
<dbReference type="Proteomes" id="UP000326354">
    <property type="component" value="Chromosome"/>
</dbReference>
<keyword evidence="1" id="KW-1133">Transmembrane helix</keyword>
<dbReference type="OrthoDB" id="1204817at2"/>
<reference evidence="4 5" key="1">
    <citation type="submission" date="2019-08" db="EMBL/GenBank/DDBJ databases">
        <title>Complete genome sequence of Candidatus Uab amorphum.</title>
        <authorList>
            <person name="Shiratori T."/>
            <person name="Suzuki S."/>
            <person name="Kakizawa Y."/>
            <person name="Ishida K."/>
        </authorList>
    </citation>
    <scope>NUCLEOTIDE SEQUENCE [LARGE SCALE GENOMIC DNA]</scope>
    <source>
        <strain evidence="4 5">SRT547</strain>
    </source>
</reference>
<evidence type="ECO:0000256" key="2">
    <source>
        <dbReference type="SAM" id="SignalP"/>
    </source>
</evidence>
<dbReference type="RefSeq" id="WP_151970933.1">
    <property type="nucleotide sequence ID" value="NZ_AP019860.1"/>
</dbReference>
<accession>A0A5S9ISF7</accession>
<evidence type="ECO:0000313" key="4">
    <source>
        <dbReference type="EMBL" id="BBM86897.1"/>
    </source>
</evidence>